<protein>
    <recommendedName>
        <fullName evidence="5">Sortase</fullName>
    </recommendedName>
</protein>
<feature type="chain" id="PRO_5046171068" description="Sortase" evidence="2">
    <location>
        <begin position="22"/>
        <end position="160"/>
    </location>
</feature>
<sequence length="160" mass="15987">MIGSFVLVGAVVLVGAGPARAGENTFVEVTPNSVQAGNRVSIRASCDNTNNRQAEAQSDAFSGRVTLRPDNGFLTGSTTIPGDKPAGDYQVELRCPNGDRAQTTLTVLNMTQPSKGPATGGGGTAGGRGTGSLLLVGGVAALAVVAGFGLFGRRRAGPGS</sequence>
<keyword evidence="1" id="KW-0472">Membrane</keyword>
<dbReference type="Proteomes" id="UP000295626">
    <property type="component" value="Unassembled WGS sequence"/>
</dbReference>
<keyword evidence="1" id="KW-0812">Transmembrane</keyword>
<evidence type="ECO:0000313" key="4">
    <source>
        <dbReference type="Proteomes" id="UP000295626"/>
    </source>
</evidence>
<comment type="caution">
    <text evidence="3">The sequence shown here is derived from an EMBL/GenBank/DDBJ whole genome shotgun (WGS) entry which is preliminary data.</text>
</comment>
<evidence type="ECO:0000313" key="3">
    <source>
        <dbReference type="EMBL" id="TDB97592.1"/>
    </source>
</evidence>
<reference evidence="3 4" key="1">
    <citation type="submission" date="2019-02" db="EMBL/GenBank/DDBJ databases">
        <title>Draft genome sequences of novel Actinobacteria.</title>
        <authorList>
            <person name="Sahin N."/>
            <person name="Ay H."/>
            <person name="Saygin H."/>
        </authorList>
    </citation>
    <scope>NUCLEOTIDE SEQUENCE [LARGE SCALE GENOMIC DNA]</scope>
    <source>
        <strain evidence="3 4">JCM 30529</strain>
    </source>
</reference>
<evidence type="ECO:0008006" key="5">
    <source>
        <dbReference type="Google" id="ProtNLM"/>
    </source>
</evidence>
<feature type="transmembrane region" description="Helical" evidence="1">
    <location>
        <begin position="133"/>
        <end position="151"/>
    </location>
</feature>
<proteinExistence type="predicted"/>
<name>A0ABY2DHU5_9ACTN</name>
<keyword evidence="2" id="KW-0732">Signal</keyword>
<dbReference type="EMBL" id="SMKE01000225">
    <property type="protein sequence ID" value="TDB97592.1"/>
    <property type="molecule type" value="Genomic_DNA"/>
</dbReference>
<gene>
    <name evidence="3" type="ORF">E1091_08305</name>
</gene>
<accession>A0ABY2DHU5</accession>
<evidence type="ECO:0000256" key="2">
    <source>
        <dbReference type="SAM" id="SignalP"/>
    </source>
</evidence>
<feature type="signal peptide" evidence="2">
    <location>
        <begin position="1"/>
        <end position="21"/>
    </location>
</feature>
<organism evidence="3 4">
    <name type="scientific">Micromonospora fluostatini</name>
    <dbReference type="NCBI Taxonomy" id="1629071"/>
    <lineage>
        <taxon>Bacteria</taxon>
        <taxon>Bacillati</taxon>
        <taxon>Actinomycetota</taxon>
        <taxon>Actinomycetes</taxon>
        <taxon>Micromonosporales</taxon>
        <taxon>Micromonosporaceae</taxon>
        <taxon>Micromonospora</taxon>
    </lineage>
</organism>
<keyword evidence="4" id="KW-1185">Reference proteome</keyword>
<evidence type="ECO:0000256" key="1">
    <source>
        <dbReference type="SAM" id="Phobius"/>
    </source>
</evidence>
<keyword evidence="1" id="KW-1133">Transmembrane helix</keyword>